<evidence type="ECO:0000256" key="3">
    <source>
        <dbReference type="ARBA" id="ARBA00023274"/>
    </source>
</evidence>
<evidence type="ECO:0000256" key="2">
    <source>
        <dbReference type="ARBA" id="ARBA00022980"/>
    </source>
</evidence>
<dbReference type="GO" id="GO:0005762">
    <property type="term" value="C:mitochondrial large ribosomal subunit"/>
    <property type="evidence" value="ECO:0007669"/>
    <property type="project" value="TreeGrafter"/>
</dbReference>
<evidence type="ECO:0000259" key="5">
    <source>
        <dbReference type="Pfam" id="PF00347"/>
    </source>
</evidence>
<dbReference type="GO" id="GO:0019843">
    <property type="term" value="F:rRNA binding"/>
    <property type="evidence" value="ECO:0007669"/>
    <property type="project" value="InterPro"/>
</dbReference>
<dbReference type="STRING" id="1806994.A0A507BXW6"/>
<accession>A0A507BXW6</accession>
<keyword evidence="7" id="KW-1185">Reference proteome</keyword>
<dbReference type="RefSeq" id="XP_031024569.1">
    <property type="nucleotide sequence ID" value="XM_031169498.1"/>
</dbReference>
<keyword evidence="2 4" id="KW-0689">Ribosomal protein</keyword>
<proteinExistence type="inferred from homology"/>
<feature type="domain" description="Large ribosomal subunit protein uL6 alpha-beta" evidence="5">
    <location>
        <begin position="146"/>
        <end position="218"/>
    </location>
</feature>
<dbReference type="PRINTS" id="PR00059">
    <property type="entry name" value="RIBOSOMALL6"/>
</dbReference>
<comment type="similarity">
    <text evidence="1 4">Belongs to the universal ribosomal protein uL6 family.</text>
</comment>
<dbReference type="Pfam" id="PF00347">
    <property type="entry name" value="Ribosomal_L6"/>
    <property type="match status" value="1"/>
</dbReference>
<dbReference type="InterPro" id="IPR020040">
    <property type="entry name" value="Ribosomal_uL6_a/b-dom"/>
</dbReference>
<keyword evidence="3 4" id="KW-0687">Ribonucleoprotein</keyword>
<comment type="caution">
    <text evidence="6">The sequence shown here is derived from an EMBL/GenBank/DDBJ whole genome shotgun (WGS) entry which is preliminary data.</text>
</comment>
<dbReference type="InterPro" id="IPR036789">
    <property type="entry name" value="Ribosomal_uL6-like_a/b-dom_sf"/>
</dbReference>
<dbReference type="GO" id="GO:0003735">
    <property type="term" value="F:structural constituent of ribosome"/>
    <property type="evidence" value="ECO:0007669"/>
    <property type="project" value="InterPro"/>
</dbReference>
<evidence type="ECO:0000256" key="1">
    <source>
        <dbReference type="ARBA" id="ARBA00009356"/>
    </source>
</evidence>
<dbReference type="PANTHER" id="PTHR11655:SF14">
    <property type="entry name" value="LARGE RIBOSOMAL SUBUNIT PROTEIN UL6M"/>
    <property type="match status" value="1"/>
</dbReference>
<evidence type="ECO:0000256" key="4">
    <source>
        <dbReference type="RuleBase" id="RU003869"/>
    </source>
</evidence>
<dbReference type="GO" id="GO:0006412">
    <property type="term" value="P:translation"/>
    <property type="evidence" value="ECO:0007669"/>
    <property type="project" value="InterPro"/>
</dbReference>
<dbReference type="SUPFAM" id="SSF56053">
    <property type="entry name" value="Ribosomal protein L6"/>
    <property type="match status" value="2"/>
</dbReference>
<evidence type="ECO:0000313" key="7">
    <source>
        <dbReference type="Proteomes" id="UP000319731"/>
    </source>
</evidence>
<name>A0A507BXW6_9FUNG</name>
<organism evidence="6 7">
    <name type="scientific">Synchytrium microbalum</name>
    <dbReference type="NCBI Taxonomy" id="1806994"/>
    <lineage>
        <taxon>Eukaryota</taxon>
        <taxon>Fungi</taxon>
        <taxon>Fungi incertae sedis</taxon>
        <taxon>Chytridiomycota</taxon>
        <taxon>Chytridiomycota incertae sedis</taxon>
        <taxon>Chytridiomycetes</taxon>
        <taxon>Synchytriales</taxon>
        <taxon>Synchytriaceae</taxon>
        <taxon>Synchytrium</taxon>
    </lineage>
</organism>
<dbReference type="InterPro" id="IPR000702">
    <property type="entry name" value="Ribosomal_uL6-like"/>
</dbReference>
<evidence type="ECO:0000313" key="6">
    <source>
        <dbReference type="EMBL" id="TPX33627.1"/>
    </source>
</evidence>
<dbReference type="Gene3D" id="3.90.930.12">
    <property type="entry name" value="Ribosomal protein L6, alpha-beta domain"/>
    <property type="match status" value="2"/>
</dbReference>
<gene>
    <name evidence="6" type="ORF">SmJEL517_g03570</name>
</gene>
<reference evidence="6 7" key="1">
    <citation type="journal article" date="2019" name="Sci. Rep.">
        <title>Comparative genomics of chytrid fungi reveal insights into the obligate biotrophic and pathogenic lifestyle of Synchytrium endobioticum.</title>
        <authorList>
            <person name="van de Vossenberg B.T.L.H."/>
            <person name="Warris S."/>
            <person name="Nguyen H.D.T."/>
            <person name="van Gent-Pelzer M.P.E."/>
            <person name="Joly D.L."/>
            <person name="van de Geest H.C."/>
            <person name="Bonants P.J.M."/>
            <person name="Smith D.S."/>
            <person name="Levesque C.A."/>
            <person name="van der Lee T.A.J."/>
        </authorList>
    </citation>
    <scope>NUCLEOTIDE SEQUENCE [LARGE SCALE GENOMIC DNA]</scope>
    <source>
        <strain evidence="6 7">JEL517</strain>
    </source>
</reference>
<dbReference type="PANTHER" id="PTHR11655">
    <property type="entry name" value="60S/50S RIBOSOMAL PROTEIN L6/L9"/>
    <property type="match status" value="1"/>
</dbReference>
<dbReference type="OrthoDB" id="540873at2759"/>
<protein>
    <recommendedName>
        <fullName evidence="5">Large ribosomal subunit protein uL6 alpha-beta domain-containing protein</fullName>
    </recommendedName>
</protein>
<sequence length="233" mass="25570">MIPPHLRLINNLVHCSSQRLAPSIHLARQSFSTSSPQHSKLGRKLLKYSNDVSILVTPRTPDVSFPTCINQVVVKGPLGINTTPIHPFVNILMPDAPPGAPKRTLAVSVTDPSDRKQKAQWGTVRSLIENAIEGVTEGYTVPIRIVGVGYRAAVEGANLVLRVGYAHPVILEIPQGVSTSVPAPQRIMLQGINLEEITQFAAKIRRCRKPEPYNQKGIFVGDETIKKKEGKQR</sequence>
<dbReference type="Proteomes" id="UP000319731">
    <property type="component" value="Unassembled WGS sequence"/>
</dbReference>
<dbReference type="EMBL" id="QEAO01000019">
    <property type="protein sequence ID" value="TPX33627.1"/>
    <property type="molecule type" value="Genomic_DNA"/>
</dbReference>
<dbReference type="GeneID" id="42004795"/>
<dbReference type="AlphaFoldDB" id="A0A507BXW6"/>
<dbReference type="InterPro" id="IPR019906">
    <property type="entry name" value="Ribosomal_uL6_bac-type"/>
</dbReference>